<accession>A0A2G8RIX6</accession>
<keyword evidence="1" id="KW-0732">Signal</keyword>
<dbReference type="RefSeq" id="WP_245875555.1">
    <property type="nucleotide sequence ID" value="NZ_AWWI01000034.1"/>
</dbReference>
<organism evidence="2 3">
    <name type="scientific">Puniceibacterium antarcticum</name>
    <dbReference type="NCBI Taxonomy" id="1206336"/>
    <lineage>
        <taxon>Bacteria</taxon>
        <taxon>Pseudomonadati</taxon>
        <taxon>Pseudomonadota</taxon>
        <taxon>Alphaproteobacteria</taxon>
        <taxon>Rhodobacterales</taxon>
        <taxon>Paracoccaceae</taxon>
        <taxon>Puniceibacterium</taxon>
    </lineage>
</organism>
<reference evidence="2 3" key="1">
    <citation type="submission" date="2013-09" db="EMBL/GenBank/DDBJ databases">
        <title>Genome sequencing of Phaeobacter antarcticus sp. nov. SM1211.</title>
        <authorList>
            <person name="Zhang X.-Y."/>
            <person name="Liu C."/>
            <person name="Chen X.-L."/>
            <person name="Xie B.-B."/>
            <person name="Qin Q.-L."/>
            <person name="Rong J.-C."/>
            <person name="Zhang Y.-Z."/>
        </authorList>
    </citation>
    <scope>NUCLEOTIDE SEQUENCE [LARGE SCALE GENOMIC DNA]</scope>
    <source>
        <strain evidence="2 3">SM1211</strain>
    </source>
</reference>
<keyword evidence="3" id="KW-1185">Reference proteome</keyword>
<dbReference type="EMBL" id="AWWI01000034">
    <property type="protein sequence ID" value="PIL21500.1"/>
    <property type="molecule type" value="Genomic_DNA"/>
</dbReference>
<proteinExistence type="predicted"/>
<evidence type="ECO:0000256" key="1">
    <source>
        <dbReference type="SAM" id="SignalP"/>
    </source>
</evidence>
<gene>
    <name evidence="2" type="ORF">P775_03975</name>
</gene>
<name>A0A2G8RIX6_9RHOB</name>
<sequence>MARFLSLLTLVCFGLAQPAAAAPQERDAFMALAKKGWVYELRSAMWRHDPLIPPIVINGRDMAGAALCLVGERPHPQTRVVIDSFRALMAEIFGKGLPLRYAGEDGAACGTGRVVTVRLYSDRPPQGAFNADLRRMDEVFQFGLPKGRDQVVMSPAQAQTFFGRNGRATHVMVKQPAPGETTDLETAFYASILIEELYQSFTFGMDILHFDPDTAFLSKLEEYPVNLRTLPWGSARYMEGLLTSNPYGLCRFDVFMLHALAEAPVVQTNSEEFLDYIATDFERLEAETNVTLTHAAYAPILDKDCGVAEE</sequence>
<comment type="caution">
    <text evidence="2">The sequence shown here is derived from an EMBL/GenBank/DDBJ whole genome shotgun (WGS) entry which is preliminary data.</text>
</comment>
<feature type="signal peptide" evidence="1">
    <location>
        <begin position="1"/>
        <end position="21"/>
    </location>
</feature>
<feature type="chain" id="PRO_5013701447" evidence="1">
    <location>
        <begin position="22"/>
        <end position="310"/>
    </location>
</feature>
<protein>
    <submittedName>
        <fullName evidence="2">Uncharacterized protein</fullName>
    </submittedName>
</protein>
<evidence type="ECO:0000313" key="2">
    <source>
        <dbReference type="EMBL" id="PIL21500.1"/>
    </source>
</evidence>
<dbReference type="Proteomes" id="UP000231259">
    <property type="component" value="Unassembled WGS sequence"/>
</dbReference>
<dbReference type="AlphaFoldDB" id="A0A2G8RIX6"/>
<evidence type="ECO:0000313" key="3">
    <source>
        <dbReference type="Proteomes" id="UP000231259"/>
    </source>
</evidence>